<protein>
    <submittedName>
        <fullName evidence="2">Uncharacterized protein</fullName>
    </submittedName>
</protein>
<proteinExistence type="predicted"/>
<name>A0A2L2T9V4_9HYPO</name>
<dbReference type="Proteomes" id="UP000245910">
    <property type="component" value="Chromosome I"/>
</dbReference>
<evidence type="ECO:0000313" key="3">
    <source>
        <dbReference type="Proteomes" id="UP000245910"/>
    </source>
</evidence>
<dbReference type="AlphaFoldDB" id="A0A2L2T9V4"/>
<keyword evidence="3" id="KW-1185">Reference proteome</keyword>
<keyword evidence="1" id="KW-1133">Transmembrane helix</keyword>
<feature type="transmembrane region" description="Helical" evidence="1">
    <location>
        <begin position="211"/>
        <end position="232"/>
    </location>
</feature>
<feature type="transmembrane region" description="Helical" evidence="1">
    <location>
        <begin position="353"/>
        <end position="374"/>
    </location>
</feature>
<evidence type="ECO:0000256" key="1">
    <source>
        <dbReference type="SAM" id="Phobius"/>
    </source>
</evidence>
<keyword evidence="1" id="KW-0472">Membrane</keyword>
<organism evidence="2 3">
    <name type="scientific">Fusarium venenatum</name>
    <dbReference type="NCBI Taxonomy" id="56646"/>
    <lineage>
        <taxon>Eukaryota</taxon>
        <taxon>Fungi</taxon>
        <taxon>Dikarya</taxon>
        <taxon>Ascomycota</taxon>
        <taxon>Pezizomycotina</taxon>
        <taxon>Sordariomycetes</taxon>
        <taxon>Hypocreomycetidae</taxon>
        <taxon>Hypocreales</taxon>
        <taxon>Nectriaceae</taxon>
        <taxon>Fusarium</taxon>
    </lineage>
</organism>
<dbReference type="EMBL" id="LN649229">
    <property type="protein sequence ID" value="CEI67722.1"/>
    <property type="molecule type" value="Genomic_DNA"/>
</dbReference>
<evidence type="ECO:0000313" key="2">
    <source>
        <dbReference type="EMBL" id="CEI67722.1"/>
    </source>
</evidence>
<accession>A0A2L2T9V4</accession>
<dbReference type="STRING" id="56646.A0A2L2T9V4"/>
<keyword evidence="1" id="KW-0812">Transmembrane</keyword>
<reference evidence="3" key="1">
    <citation type="submission" date="2014-10" db="EMBL/GenBank/DDBJ databases">
        <authorList>
            <person name="King R."/>
        </authorList>
    </citation>
    <scope>NUCLEOTIDE SEQUENCE [LARGE SCALE GENOMIC DNA]</scope>
    <source>
        <strain evidence="3">A3/5</strain>
    </source>
</reference>
<sequence>MTGVKNLDFPLADDDDTDFLVNVFSDLGPWYDHLIFACVPLGIMTAIAGAIRVEGRPVLKAFTGRARENKAAAEIEYMSSTSAEMGELFNGKGIVRTMGQSKIAQFIVFPHTFNADKKNDRETLGIHTLKSATEEGKEVIRKEDYRDELDARFINCFKPDKVRSTIRKNEVEDGTPSEDIPLNYWESLQYPNLQLNIAAKRITAERRSVELHLAAIIAIILQGVSSSGVILYRMDGFDQQPWGHSYYIGGSVLLFVGMLTCSVAIERSTKEYKWFSNDPPATKAKHMSLFWVQGKPRVSDQEFGYYNKSTNDPNEPGYQEKSNIKTQRTFLQEKNVSMKKVDAKLSWNRDIRAVTALLAGSAGFTIQFIGLRGLP</sequence>
<feature type="transmembrane region" description="Helical" evidence="1">
    <location>
        <begin position="244"/>
        <end position="265"/>
    </location>
</feature>
<feature type="transmembrane region" description="Helical" evidence="1">
    <location>
        <begin position="30"/>
        <end position="51"/>
    </location>
</feature>